<dbReference type="GO" id="GO:0051301">
    <property type="term" value="P:cell division"/>
    <property type="evidence" value="ECO:0007669"/>
    <property type="project" value="UniProtKB-KW"/>
</dbReference>
<evidence type="ECO:0000256" key="2">
    <source>
        <dbReference type="SAM" id="MobiDB-lite"/>
    </source>
</evidence>
<dbReference type="InterPro" id="IPR004596">
    <property type="entry name" value="Cell_div_suppressor_SulA"/>
</dbReference>
<protein>
    <submittedName>
        <fullName evidence="3">Cell division protein</fullName>
    </submittedName>
</protein>
<keyword evidence="4" id="KW-1185">Reference proteome</keyword>
<dbReference type="Pfam" id="PF03846">
    <property type="entry name" value="SulA"/>
    <property type="match status" value="1"/>
</dbReference>
<evidence type="ECO:0000313" key="4">
    <source>
        <dbReference type="Proteomes" id="UP000663281"/>
    </source>
</evidence>
<evidence type="ECO:0000256" key="1">
    <source>
        <dbReference type="ARBA" id="ARBA00022763"/>
    </source>
</evidence>
<keyword evidence="3" id="KW-0132">Cell division</keyword>
<dbReference type="InterPro" id="IPR050356">
    <property type="entry name" value="SulA_CellDiv_inhibitor"/>
</dbReference>
<keyword evidence="3" id="KW-0131">Cell cycle</keyword>
<dbReference type="RefSeq" id="WP_207324965.1">
    <property type="nucleotide sequence ID" value="NZ_CP071504.1"/>
</dbReference>
<sequence>MNKLLGNAPRHPGLWRDLPADNAGANTEVSMLTTSDQGRNELKHLCPQLAQLSHQGRWIVLISPPNIGYKDLLAQAGVRMDRVLLVHAKDEVETLWAMERALTSGTSSAVLCWSSSLDPRDERRLQLVAKSAVAMGVIFQDVNAHSHGNPCHQAAIPMTLSNQFQPLH</sequence>
<gene>
    <name evidence="3" type="ORF">JYB88_17580</name>
</gene>
<dbReference type="AlphaFoldDB" id="A0A974XK84"/>
<proteinExistence type="predicted"/>
<dbReference type="GO" id="GO:0006281">
    <property type="term" value="P:DNA repair"/>
    <property type="evidence" value="ECO:0007669"/>
    <property type="project" value="TreeGrafter"/>
</dbReference>
<evidence type="ECO:0000313" key="3">
    <source>
        <dbReference type="EMBL" id="QSX29962.1"/>
    </source>
</evidence>
<keyword evidence="1" id="KW-0227">DNA damage</keyword>
<dbReference type="PANTHER" id="PTHR35369:SF3">
    <property type="entry name" value="TRANSLESION DNA SYNTHESIS-ASSOCIATED PROTEIN IMUA"/>
    <property type="match status" value="1"/>
</dbReference>
<dbReference type="InterPro" id="IPR027417">
    <property type="entry name" value="P-loop_NTPase"/>
</dbReference>
<dbReference type="Proteomes" id="UP000663281">
    <property type="component" value="Chromosome"/>
</dbReference>
<dbReference type="GO" id="GO:0009432">
    <property type="term" value="P:SOS response"/>
    <property type="evidence" value="ECO:0007669"/>
    <property type="project" value="InterPro"/>
</dbReference>
<organism evidence="3 4">
    <name type="scientific">Shewanella cyperi</name>
    <dbReference type="NCBI Taxonomy" id="2814292"/>
    <lineage>
        <taxon>Bacteria</taxon>
        <taxon>Pseudomonadati</taxon>
        <taxon>Pseudomonadota</taxon>
        <taxon>Gammaproteobacteria</taxon>
        <taxon>Alteromonadales</taxon>
        <taxon>Shewanellaceae</taxon>
        <taxon>Shewanella</taxon>
    </lineage>
</organism>
<dbReference type="Gene3D" id="3.40.50.300">
    <property type="entry name" value="P-loop containing nucleotide triphosphate hydrolases"/>
    <property type="match status" value="1"/>
</dbReference>
<dbReference type="EMBL" id="CP071504">
    <property type="protein sequence ID" value="QSX29962.1"/>
    <property type="molecule type" value="Genomic_DNA"/>
</dbReference>
<name>A0A974XK84_9GAMM</name>
<feature type="region of interest" description="Disordered" evidence="2">
    <location>
        <begin position="1"/>
        <end position="21"/>
    </location>
</feature>
<dbReference type="SUPFAM" id="SSF52540">
    <property type="entry name" value="P-loop containing nucleoside triphosphate hydrolases"/>
    <property type="match status" value="1"/>
</dbReference>
<accession>A0A974XK84</accession>
<dbReference type="GO" id="GO:0051782">
    <property type="term" value="P:negative regulation of cell division"/>
    <property type="evidence" value="ECO:0007669"/>
    <property type="project" value="InterPro"/>
</dbReference>
<reference evidence="3 4" key="1">
    <citation type="submission" date="2021-03" db="EMBL/GenBank/DDBJ databases">
        <title>Novel species identification of genus Shewanella.</title>
        <authorList>
            <person name="Liu G."/>
            <person name="Zhang Q."/>
        </authorList>
    </citation>
    <scope>NUCLEOTIDE SEQUENCE [LARGE SCALE GENOMIC DNA]</scope>
    <source>
        <strain evidence="3 4">FJAT-53726</strain>
    </source>
</reference>
<dbReference type="KEGG" id="scyp:JYB88_17580"/>
<dbReference type="PANTHER" id="PTHR35369">
    <property type="entry name" value="BLR3025 PROTEIN-RELATED"/>
    <property type="match status" value="1"/>
</dbReference>